<proteinExistence type="inferred from homology"/>
<feature type="region of interest" description="Disordered" evidence="14">
    <location>
        <begin position="619"/>
        <end position="671"/>
    </location>
</feature>
<evidence type="ECO:0000256" key="11">
    <source>
        <dbReference type="ARBA" id="ARBA00047811"/>
    </source>
</evidence>
<evidence type="ECO:0000313" key="16">
    <source>
        <dbReference type="Ensembl" id="ENSSORP00005038108.1"/>
    </source>
</evidence>
<comment type="catalytic activity">
    <reaction evidence="11">
        <text>L-threonyl-[protein] + ATP = O-phospho-L-threonyl-[protein] + ADP + H(+)</text>
        <dbReference type="Rhea" id="RHEA:46608"/>
        <dbReference type="Rhea" id="RHEA-COMP:11060"/>
        <dbReference type="Rhea" id="RHEA-COMP:11605"/>
        <dbReference type="ChEBI" id="CHEBI:15378"/>
        <dbReference type="ChEBI" id="CHEBI:30013"/>
        <dbReference type="ChEBI" id="CHEBI:30616"/>
        <dbReference type="ChEBI" id="CHEBI:61977"/>
        <dbReference type="ChEBI" id="CHEBI:456216"/>
        <dbReference type="EC" id="2.7.11.22"/>
    </reaction>
</comment>
<evidence type="ECO:0000256" key="14">
    <source>
        <dbReference type="SAM" id="MobiDB-lite"/>
    </source>
</evidence>
<evidence type="ECO:0000256" key="1">
    <source>
        <dbReference type="ARBA" id="ARBA00001946"/>
    </source>
</evidence>
<comment type="cofactor">
    <cofactor evidence="1">
        <name>Mg(2+)</name>
        <dbReference type="ChEBI" id="CHEBI:18420"/>
    </cofactor>
</comment>
<evidence type="ECO:0000256" key="5">
    <source>
        <dbReference type="ARBA" id="ARBA00022553"/>
    </source>
</evidence>
<dbReference type="SUPFAM" id="SSF56112">
    <property type="entry name" value="Protein kinase-like (PK-like)"/>
    <property type="match status" value="1"/>
</dbReference>
<dbReference type="PROSITE" id="PS50011">
    <property type="entry name" value="PROTEIN_KINASE_DOM"/>
    <property type="match status" value="1"/>
</dbReference>
<evidence type="ECO:0000256" key="3">
    <source>
        <dbReference type="ARBA" id="ARBA00012425"/>
    </source>
</evidence>
<feature type="compositionally biased region" description="Acidic residues" evidence="14">
    <location>
        <begin position="261"/>
        <end position="278"/>
    </location>
</feature>
<dbReference type="InterPro" id="IPR008271">
    <property type="entry name" value="Ser/Thr_kinase_AS"/>
</dbReference>
<sequence>MGDEKDTWKVKTLDEILLEKKRRRELEERTDPKHQKDADDRESKRDTPEEGELRDQRMEITIRNSPYTREDSTEDRGEEDESLAIKPPQQIARKDKSHHRKEEKRKDKRRHRSHSAEGGKHIRPKEKEKERESDRRKRQWEEDKARRDWERQKRREQARAHSRRERDRLEQLERQRERDRKLREQQKEQREMKDRERRAEERRKDRGDRRQASKEEKPEIKDLLADLQDISDSERKTSTAESSMESTSLVLPVPESRFDHDSEESGEEMEEEEEEEEETTHSRSPTPEENYVPDSPPISPVELKKELPKYLPALQGCRSVEEFQCLNRIEEGTYGVVYRAKDKKTDEIVALKRLKMEKEKEGFPITSLREINTILKAQHPNIVTVREIVVGSNMDKIYIVMNYVEHDLKSLMETMKQPFLPGEVKTLMIQLLRGVRHLHDNWILHRDLKTSNLLLSHKGILKIGDFGLAREYGSPLKPYTPVVVTLWYRSPELLLGAKEYSTAVDMWSVGCIFGELLTQKPLFPGKSEIDQINKIFKDLGSPSEKIWPGYSELPAVKKMTFTEYPYNNLRKRFGALLSDQGFDLMNKFLTYCPAKRILSDEALKHEYFRETPLPIDPSMFPTWPAKSEQQRVKRGTSPRPPEGGLGYSHLVRTLGGSSQPPPGSSHPPLTS</sequence>
<dbReference type="InterPro" id="IPR045267">
    <property type="entry name" value="CDK11/PITSLRE_STKc"/>
</dbReference>
<comment type="catalytic activity">
    <reaction evidence="12">
        <text>L-seryl-[protein] + ATP = O-phospho-L-seryl-[protein] + ADP + H(+)</text>
        <dbReference type="Rhea" id="RHEA:17989"/>
        <dbReference type="Rhea" id="RHEA-COMP:9863"/>
        <dbReference type="Rhea" id="RHEA-COMP:11604"/>
        <dbReference type="ChEBI" id="CHEBI:15378"/>
        <dbReference type="ChEBI" id="CHEBI:29999"/>
        <dbReference type="ChEBI" id="CHEBI:30616"/>
        <dbReference type="ChEBI" id="CHEBI:83421"/>
        <dbReference type="ChEBI" id="CHEBI:456216"/>
        <dbReference type="EC" id="2.7.11.22"/>
    </reaction>
</comment>
<feature type="compositionally biased region" description="Low complexity" evidence="14">
    <location>
        <begin position="239"/>
        <end position="248"/>
    </location>
</feature>
<evidence type="ECO:0000256" key="12">
    <source>
        <dbReference type="ARBA" id="ARBA00048367"/>
    </source>
</evidence>
<evidence type="ECO:0000256" key="6">
    <source>
        <dbReference type="ARBA" id="ARBA00022679"/>
    </source>
</evidence>
<dbReference type="InterPro" id="IPR011009">
    <property type="entry name" value="Kinase-like_dom_sf"/>
</dbReference>
<keyword evidence="7" id="KW-0547">Nucleotide-binding</keyword>
<feature type="compositionally biased region" description="Pro residues" evidence="14">
    <location>
        <begin position="659"/>
        <end position="671"/>
    </location>
</feature>
<dbReference type="Proteomes" id="UP000472271">
    <property type="component" value="Chromosome 7"/>
</dbReference>
<dbReference type="PROSITE" id="PS00108">
    <property type="entry name" value="PROTEIN_KINASE_ST"/>
    <property type="match status" value="1"/>
</dbReference>
<reference evidence="16" key="3">
    <citation type="submission" date="2025-09" db="UniProtKB">
        <authorList>
            <consortium name="Ensembl"/>
        </authorList>
    </citation>
    <scope>IDENTIFICATION</scope>
</reference>
<dbReference type="EC" id="2.7.11.22" evidence="3"/>
<dbReference type="AlphaFoldDB" id="A0A673BCF2"/>
<dbReference type="GO" id="GO:0007346">
    <property type="term" value="P:regulation of mitotic cell cycle"/>
    <property type="evidence" value="ECO:0007669"/>
    <property type="project" value="TreeGrafter"/>
</dbReference>
<reference evidence="16" key="1">
    <citation type="submission" date="2019-06" db="EMBL/GenBank/DDBJ databases">
        <authorList>
            <consortium name="Wellcome Sanger Institute Data Sharing"/>
        </authorList>
    </citation>
    <scope>NUCLEOTIDE SEQUENCE [LARGE SCALE GENOMIC DNA]</scope>
</reference>
<dbReference type="InterPro" id="IPR050108">
    <property type="entry name" value="CDK"/>
</dbReference>
<keyword evidence="9" id="KW-0067">ATP-binding</keyword>
<evidence type="ECO:0000256" key="10">
    <source>
        <dbReference type="ARBA" id="ARBA00023306"/>
    </source>
</evidence>
<keyword evidence="6" id="KW-0808">Transferase</keyword>
<dbReference type="SMART" id="SM00220">
    <property type="entry name" value="S_TKc"/>
    <property type="match status" value="1"/>
</dbReference>
<dbReference type="PANTHER" id="PTHR24056:SF107">
    <property type="entry name" value="CYCLIN-DEPENDENT KINASE 11A-RELATED"/>
    <property type="match status" value="1"/>
</dbReference>
<dbReference type="GO" id="GO:0005634">
    <property type="term" value="C:nucleus"/>
    <property type="evidence" value="ECO:0007669"/>
    <property type="project" value="TreeGrafter"/>
</dbReference>
<dbReference type="CDD" id="cd07843">
    <property type="entry name" value="STKc_CDC2L1"/>
    <property type="match status" value="1"/>
</dbReference>
<evidence type="ECO:0000256" key="9">
    <source>
        <dbReference type="ARBA" id="ARBA00022840"/>
    </source>
</evidence>
<keyword evidence="8" id="KW-0418">Kinase</keyword>
<organism evidence="16 17">
    <name type="scientific">Sphaeramia orbicularis</name>
    <name type="common">orbiculate cardinalfish</name>
    <dbReference type="NCBI Taxonomy" id="375764"/>
    <lineage>
        <taxon>Eukaryota</taxon>
        <taxon>Metazoa</taxon>
        <taxon>Chordata</taxon>
        <taxon>Craniata</taxon>
        <taxon>Vertebrata</taxon>
        <taxon>Euteleostomi</taxon>
        <taxon>Actinopterygii</taxon>
        <taxon>Neopterygii</taxon>
        <taxon>Teleostei</taxon>
        <taxon>Neoteleostei</taxon>
        <taxon>Acanthomorphata</taxon>
        <taxon>Gobiaria</taxon>
        <taxon>Kurtiformes</taxon>
        <taxon>Apogonoidei</taxon>
        <taxon>Apogonidae</taxon>
        <taxon>Apogoninae</taxon>
        <taxon>Sphaeramia</taxon>
    </lineage>
</organism>
<evidence type="ECO:0000256" key="2">
    <source>
        <dbReference type="ARBA" id="ARBA00006485"/>
    </source>
</evidence>
<keyword evidence="4" id="KW-0723">Serine/threonine-protein kinase</keyword>
<evidence type="ECO:0000313" key="17">
    <source>
        <dbReference type="Proteomes" id="UP000472271"/>
    </source>
</evidence>
<reference evidence="16" key="2">
    <citation type="submission" date="2025-08" db="UniProtKB">
        <authorList>
            <consortium name="Ensembl"/>
        </authorList>
    </citation>
    <scope>IDENTIFICATION</scope>
</reference>
<evidence type="ECO:0000256" key="7">
    <source>
        <dbReference type="ARBA" id="ARBA00022741"/>
    </source>
</evidence>
<keyword evidence="5" id="KW-0597">Phosphoprotein</keyword>
<dbReference type="Gene3D" id="3.30.200.20">
    <property type="entry name" value="Phosphorylase Kinase, domain 1"/>
    <property type="match status" value="1"/>
</dbReference>
<name>A0A673BCF2_9TELE</name>
<dbReference type="Gene3D" id="1.10.510.10">
    <property type="entry name" value="Transferase(Phosphotransferase) domain 1"/>
    <property type="match status" value="1"/>
</dbReference>
<dbReference type="GO" id="GO:0005524">
    <property type="term" value="F:ATP binding"/>
    <property type="evidence" value="ECO:0007669"/>
    <property type="project" value="UniProtKB-KW"/>
</dbReference>
<keyword evidence="10" id="KW-0131">Cell cycle</keyword>
<feature type="compositionally biased region" description="Basic residues" evidence="14">
    <location>
        <begin position="95"/>
        <end position="113"/>
    </location>
</feature>
<evidence type="ECO:0000256" key="8">
    <source>
        <dbReference type="ARBA" id="ARBA00022777"/>
    </source>
</evidence>
<dbReference type="FunFam" id="3.30.200.20:FF:000054">
    <property type="entry name" value="Cyclin-dependent kinase 11B"/>
    <property type="match status" value="1"/>
</dbReference>
<accession>A0A673BCF2</accession>
<gene>
    <name evidence="16" type="primary">cdk11b</name>
</gene>
<feature type="region of interest" description="Disordered" evidence="14">
    <location>
        <begin position="19"/>
        <end position="299"/>
    </location>
</feature>
<dbReference type="FunFam" id="1.10.510.10:FF:000124">
    <property type="entry name" value="cyclin-dependent kinase 11B isoform X1"/>
    <property type="match status" value="1"/>
</dbReference>
<evidence type="ECO:0000259" key="15">
    <source>
        <dbReference type="PROSITE" id="PS50011"/>
    </source>
</evidence>
<dbReference type="GO" id="GO:0004693">
    <property type="term" value="F:cyclin-dependent protein serine/threonine kinase activity"/>
    <property type="evidence" value="ECO:0007669"/>
    <property type="project" value="UniProtKB-EC"/>
</dbReference>
<protein>
    <recommendedName>
        <fullName evidence="3">cyclin-dependent kinase</fullName>
        <ecNumber evidence="3">2.7.11.22</ecNumber>
    </recommendedName>
    <alternativeName>
        <fullName evidence="13">Galactosyltransferase-associated protein kinase p58/GTA</fullName>
    </alternativeName>
</protein>
<dbReference type="Pfam" id="PF00069">
    <property type="entry name" value="Pkinase"/>
    <property type="match status" value="1"/>
</dbReference>
<feature type="domain" description="Protein kinase" evidence="15">
    <location>
        <begin position="323"/>
        <end position="608"/>
    </location>
</feature>
<evidence type="ECO:0000256" key="4">
    <source>
        <dbReference type="ARBA" id="ARBA00022527"/>
    </source>
</evidence>
<dbReference type="Ensembl" id="ENSSORT00005039099.1">
    <property type="protein sequence ID" value="ENSSORP00005038108.1"/>
    <property type="gene ID" value="ENSSORG00005016026.1"/>
</dbReference>
<comment type="similarity">
    <text evidence="2">Belongs to the protein kinase superfamily. CMGC Ser/Thr protein kinase family. CDC2/CDKX subfamily.</text>
</comment>
<feature type="compositionally biased region" description="Basic and acidic residues" evidence="14">
    <location>
        <begin position="19"/>
        <end position="60"/>
    </location>
</feature>
<dbReference type="PANTHER" id="PTHR24056">
    <property type="entry name" value="CELL DIVISION PROTEIN KINASE"/>
    <property type="match status" value="1"/>
</dbReference>
<feature type="compositionally biased region" description="Basic and acidic residues" evidence="14">
    <location>
        <begin position="114"/>
        <end position="224"/>
    </location>
</feature>
<evidence type="ECO:0000256" key="13">
    <source>
        <dbReference type="ARBA" id="ARBA00079859"/>
    </source>
</evidence>
<dbReference type="InterPro" id="IPR000719">
    <property type="entry name" value="Prot_kinase_dom"/>
</dbReference>
<keyword evidence="17" id="KW-1185">Reference proteome</keyword>